<name>A0A914P9F3_9BILA</name>
<accession>A0A914P9F3</accession>
<sequence>MAAELPPDMKYQDEMIKEQEKEEDMSLAKNLIESVKEMKEDIKDATHNLVEDLKDGASSLKKTAKTVASHADEISHDIVNG</sequence>
<proteinExistence type="predicted"/>
<evidence type="ECO:0000313" key="1">
    <source>
        <dbReference type="Proteomes" id="UP000887578"/>
    </source>
</evidence>
<organism evidence="1 2">
    <name type="scientific">Panagrolaimus davidi</name>
    <dbReference type="NCBI Taxonomy" id="227884"/>
    <lineage>
        <taxon>Eukaryota</taxon>
        <taxon>Metazoa</taxon>
        <taxon>Ecdysozoa</taxon>
        <taxon>Nematoda</taxon>
        <taxon>Chromadorea</taxon>
        <taxon>Rhabditida</taxon>
        <taxon>Tylenchina</taxon>
        <taxon>Panagrolaimomorpha</taxon>
        <taxon>Panagrolaimoidea</taxon>
        <taxon>Panagrolaimidae</taxon>
        <taxon>Panagrolaimus</taxon>
    </lineage>
</organism>
<keyword evidence="1" id="KW-1185">Reference proteome</keyword>
<dbReference type="AlphaFoldDB" id="A0A914P9F3"/>
<dbReference type="WBParaSite" id="PDA_v2.g14129.t1">
    <property type="protein sequence ID" value="PDA_v2.g14129.t1"/>
    <property type="gene ID" value="PDA_v2.g14129"/>
</dbReference>
<protein>
    <submittedName>
        <fullName evidence="2">Uncharacterized protein</fullName>
    </submittedName>
</protein>
<reference evidence="2" key="1">
    <citation type="submission" date="2022-11" db="UniProtKB">
        <authorList>
            <consortium name="WormBaseParasite"/>
        </authorList>
    </citation>
    <scope>IDENTIFICATION</scope>
</reference>
<evidence type="ECO:0000313" key="2">
    <source>
        <dbReference type="WBParaSite" id="PDA_v2.g14129.t1"/>
    </source>
</evidence>
<dbReference type="Proteomes" id="UP000887578">
    <property type="component" value="Unplaced"/>
</dbReference>